<keyword evidence="4" id="KW-0067">ATP-binding</keyword>
<dbReference type="AlphaFoldDB" id="X0SCL9"/>
<dbReference type="SUPFAM" id="SSF53244">
    <property type="entry name" value="MurD-like peptide ligases, peptide-binding domain"/>
    <property type="match status" value="1"/>
</dbReference>
<dbReference type="GO" id="GO:0005524">
    <property type="term" value="F:ATP binding"/>
    <property type="evidence" value="ECO:0007669"/>
    <property type="project" value="UniProtKB-KW"/>
</dbReference>
<gene>
    <name evidence="9" type="ORF">S01H1_01262</name>
</gene>
<evidence type="ECO:0000256" key="5">
    <source>
        <dbReference type="ARBA" id="ARBA00023306"/>
    </source>
</evidence>
<keyword evidence="2" id="KW-0132">Cell division</keyword>
<dbReference type="PANTHER" id="PTHR43024">
    <property type="entry name" value="UDP-N-ACETYLMURAMOYL-TRIPEPTIDE--D-ALANYL-D-ALANINE LIGASE"/>
    <property type="match status" value="1"/>
</dbReference>
<dbReference type="GO" id="GO:0071555">
    <property type="term" value="P:cell wall organization"/>
    <property type="evidence" value="ECO:0007669"/>
    <property type="project" value="InterPro"/>
</dbReference>
<dbReference type="InterPro" id="IPR013221">
    <property type="entry name" value="Mur_ligase_cen"/>
</dbReference>
<dbReference type="GO" id="GO:0047480">
    <property type="term" value="F:UDP-N-acetylmuramoyl-tripeptide-D-alanyl-D-alanine ligase activity"/>
    <property type="evidence" value="ECO:0007669"/>
    <property type="project" value="InterPro"/>
</dbReference>
<dbReference type="Pfam" id="PF08245">
    <property type="entry name" value="Mur_ligase_M"/>
    <property type="match status" value="1"/>
</dbReference>
<dbReference type="InterPro" id="IPR036565">
    <property type="entry name" value="Mur-like_cat_sf"/>
</dbReference>
<sequence length="354" mass="37522">MIAQRQPPDLPQEVSLFQVDDTLAALQRLATYWRGKHKVKVVGITGSVGKTTCKELTAAILSSGYRVLKSEANLNTEIGLPLTLLQLGPEHERVVLEMGMYGLGEIRLLCQIARPQVGVVTNVGPVHLERLGTLEAVAEAKAELVDSLPSDGWAILNGDDPQVAAMAERTSARVALFGESPQCSVRGTVLSTSGLEGISFRLTCDDESAEVSAPLPGHHNLYNALAAAAVGLADGLSLQDVAAALATADVPLRLRTLSGPQGSTILDDAYNASPTSMLAALDLLAELPGRRLALLGDMLELGSFEEEGHRLVGERAARTTNVLYTLGERGRIIAEAAEAAGHQQVRFLPSKEKA</sequence>
<reference evidence="9" key="1">
    <citation type="journal article" date="2014" name="Front. Microbiol.">
        <title>High frequency of phylogenetically diverse reductive dehalogenase-homologous genes in deep subseafloor sedimentary metagenomes.</title>
        <authorList>
            <person name="Kawai M."/>
            <person name="Futagami T."/>
            <person name="Toyoda A."/>
            <person name="Takaki Y."/>
            <person name="Nishi S."/>
            <person name="Hori S."/>
            <person name="Arai W."/>
            <person name="Tsubouchi T."/>
            <person name="Morono Y."/>
            <person name="Uchiyama I."/>
            <person name="Ito T."/>
            <person name="Fujiyama A."/>
            <person name="Inagaki F."/>
            <person name="Takami H."/>
        </authorList>
    </citation>
    <scope>NUCLEOTIDE SEQUENCE</scope>
    <source>
        <strain evidence="9">Expedition CK06-06</strain>
    </source>
</reference>
<accession>X0SCL9</accession>
<keyword evidence="3" id="KW-0547">Nucleotide-binding</keyword>
<comment type="caution">
    <text evidence="9">The sequence shown here is derived from an EMBL/GenBank/DDBJ whole genome shotgun (WGS) entry which is preliminary data.</text>
</comment>
<keyword evidence="5" id="KW-0131">Cell cycle</keyword>
<dbReference type="InterPro" id="IPR005863">
    <property type="entry name" value="UDP-N-AcMur_synth"/>
</dbReference>
<dbReference type="Pfam" id="PF02875">
    <property type="entry name" value="Mur_ligase_C"/>
    <property type="match status" value="1"/>
</dbReference>
<feature type="non-terminal residue" evidence="9">
    <location>
        <position position="354"/>
    </location>
</feature>
<keyword evidence="1" id="KW-0436">Ligase</keyword>
<name>X0SCL9_9ZZZZ</name>
<dbReference type="SUPFAM" id="SSF53623">
    <property type="entry name" value="MurD-like peptide ligases, catalytic domain"/>
    <property type="match status" value="1"/>
</dbReference>
<dbReference type="EMBL" id="BARS01000532">
    <property type="protein sequence ID" value="GAF78764.1"/>
    <property type="molecule type" value="Genomic_DNA"/>
</dbReference>
<evidence type="ECO:0000256" key="1">
    <source>
        <dbReference type="ARBA" id="ARBA00022598"/>
    </source>
</evidence>
<protein>
    <recommendedName>
        <fullName evidence="6">UDP-MurNAc-pentapeptide synthetase</fullName>
    </recommendedName>
</protein>
<evidence type="ECO:0000256" key="4">
    <source>
        <dbReference type="ARBA" id="ARBA00022840"/>
    </source>
</evidence>
<evidence type="ECO:0000256" key="6">
    <source>
        <dbReference type="ARBA" id="ARBA00031461"/>
    </source>
</evidence>
<proteinExistence type="predicted"/>
<organism evidence="9">
    <name type="scientific">marine sediment metagenome</name>
    <dbReference type="NCBI Taxonomy" id="412755"/>
    <lineage>
        <taxon>unclassified sequences</taxon>
        <taxon>metagenomes</taxon>
        <taxon>ecological metagenomes</taxon>
    </lineage>
</organism>
<evidence type="ECO:0000256" key="2">
    <source>
        <dbReference type="ARBA" id="ARBA00022618"/>
    </source>
</evidence>
<dbReference type="GO" id="GO:0051301">
    <property type="term" value="P:cell division"/>
    <property type="evidence" value="ECO:0007669"/>
    <property type="project" value="UniProtKB-KW"/>
</dbReference>
<dbReference type="PANTHER" id="PTHR43024:SF1">
    <property type="entry name" value="UDP-N-ACETYLMURAMOYL-TRIPEPTIDE--D-ALANYL-D-ALANINE LIGASE"/>
    <property type="match status" value="1"/>
</dbReference>
<evidence type="ECO:0000259" key="7">
    <source>
        <dbReference type="Pfam" id="PF02875"/>
    </source>
</evidence>
<evidence type="ECO:0000259" key="8">
    <source>
        <dbReference type="Pfam" id="PF08245"/>
    </source>
</evidence>
<dbReference type="Gene3D" id="3.40.1190.10">
    <property type="entry name" value="Mur-like, catalytic domain"/>
    <property type="match status" value="1"/>
</dbReference>
<evidence type="ECO:0000313" key="9">
    <source>
        <dbReference type="EMBL" id="GAF78764.1"/>
    </source>
</evidence>
<dbReference type="InterPro" id="IPR004101">
    <property type="entry name" value="Mur_ligase_C"/>
</dbReference>
<dbReference type="NCBIfam" id="TIGR01143">
    <property type="entry name" value="murF"/>
    <property type="match status" value="1"/>
</dbReference>
<feature type="domain" description="Mur ligase C-terminal" evidence="7">
    <location>
        <begin position="253"/>
        <end position="354"/>
    </location>
</feature>
<evidence type="ECO:0000256" key="3">
    <source>
        <dbReference type="ARBA" id="ARBA00022741"/>
    </source>
</evidence>
<dbReference type="InterPro" id="IPR036615">
    <property type="entry name" value="Mur_ligase_C_dom_sf"/>
</dbReference>
<dbReference type="InterPro" id="IPR051046">
    <property type="entry name" value="MurCDEF_CellWall_CoF430Synth"/>
</dbReference>
<dbReference type="Gene3D" id="3.90.190.20">
    <property type="entry name" value="Mur ligase, C-terminal domain"/>
    <property type="match status" value="1"/>
</dbReference>
<feature type="domain" description="Mur ligase central" evidence="8">
    <location>
        <begin position="44"/>
        <end position="230"/>
    </location>
</feature>